<dbReference type="PROSITE" id="PS50893">
    <property type="entry name" value="ABC_TRANSPORTER_2"/>
    <property type="match status" value="1"/>
</dbReference>
<accession>A0A1C3E900</accession>
<evidence type="ECO:0000256" key="5">
    <source>
        <dbReference type="ARBA" id="ARBA00022989"/>
    </source>
</evidence>
<dbReference type="STRING" id="1080227.A8L45_21845"/>
<dbReference type="EMBL" id="LYBM01000065">
    <property type="protein sequence ID" value="ODA29704.1"/>
    <property type="molecule type" value="Genomic_DNA"/>
</dbReference>
<dbReference type="Gene3D" id="1.20.1560.10">
    <property type="entry name" value="ABC transporter type 1, transmembrane domain"/>
    <property type="match status" value="1"/>
</dbReference>
<protein>
    <submittedName>
        <fullName evidence="10">Multidrug ABC transporter permease/ATP-binding protein</fullName>
    </submittedName>
</protein>
<organism evidence="10 11">
    <name type="scientific">Veronia pacifica</name>
    <dbReference type="NCBI Taxonomy" id="1080227"/>
    <lineage>
        <taxon>Bacteria</taxon>
        <taxon>Pseudomonadati</taxon>
        <taxon>Pseudomonadota</taxon>
        <taxon>Gammaproteobacteria</taxon>
        <taxon>Vibrionales</taxon>
        <taxon>Vibrionaceae</taxon>
        <taxon>Veronia</taxon>
    </lineage>
</organism>
<sequence length="585" mass="65101">MNKKEILIRLLKYMLADKRALVVSCVLLLLASLADVSGPLLIRIFLDDYLTQNNFPELVLWGLAMAYIGVTVASGLLHYGYRIRFSRMAVGIVQTIRKRVYSSVLKQPLSAFDFVPIGKLVSRITNDTESLKDMYVTVFATFIKTVTLLTVMLVVMFTLSPMLAGVVFLLVPVVIGVMYLYQKKSSPVFRESRDLLSDINAVMSESIQGMSLIQLMAQEENFCRRFEAMTAKRLKAEMRIQRMNGFFLRPLIDLMSGVVLMSLVALFGWHGTEVIGVGLLYAFINYLGRVTEPLVELMMRLSLLQQAIIAGERLFELMDIKQQVYGDDDKPMATGAIQFDKVNFSYDGKVQVVKGVDIQVKQGGFLALVGHTGSGKSTLASLMMGFYDVNGGSIRLDGRPIGSLSHSALRQGVAMVQQDPHVLSDTLRENVSLGREVSDEMIWQALEQSELSDFTRELPSGLDTQLGDGEIGLSAGQKQLLALARVLVARPKILILDEATANIDSGTEDKVQRVLSSLRKDMTVVVIAHRLSTIAEADQILVLHRGEVVEQGNHRSLLEQQGRYWQMHELQQASAQLKELEQMAS</sequence>
<dbReference type="GO" id="GO:0016887">
    <property type="term" value="F:ATP hydrolysis activity"/>
    <property type="evidence" value="ECO:0007669"/>
    <property type="project" value="InterPro"/>
</dbReference>
<dbReference type="InterPro" id="IPR017871">
    <property type="entry name" value="ABC_transporter-like_CS"/>
</dbReference>
<dbReference type="FunFam" id="3.40.50.300:FF:000218">
    <property type="entry name" value="Multidrug ABC transporter ATP-binding protein"/>
    <property type="match status" value="1"/>
</dbReference>
<evidence type="ECO:0000313" key="11">
    <source>
        <dbReference type="Proteomes" id="UP000094936"/>
    </source>
</evidence>
<dbReference type="CDD" id="cd18544">
    <property type="entry name" value="ABC_6TM_TmrA_like"/>
    <property type="match status" value="1"/>
</dbReference>
<feature type="transmembrane region" description="Helical" evidence="7">
    <location>
        <begin position="134"/>
        <end position="156"/>
    </location>
</feature>
<dbReference type="Pfam" id="PF00005">
    <property type="entry name" value="ABC_tran"/>
    <property type="match status" value="1"/>
</dbReference>
<dbReference type="RefSeq" id="WP_068905474.1">
    <property type="nucleotide sequence ID" value="NZ_JBHUIF010000028.1"/>
</dbReference>
<dbReference type="SUPFAM" id="SSF90123">
    <property type="entry name" value="ABC transporter transmembrane region"/>
    <property type="match status" value="1"/>
</dbReference>
<dbReference type="InterPro" id="IPR011527">
    <property type="entry name" value="ABC1_TM_dom"/>
</dbReference>
<dbReference type="OrthoDB" id="9806127at2"/>
<dbReference type="GO" id="GO:0005886">
    <property type="term" value="C:plasma membrane"/>
    <property type="evidence" value="ECO:0007669"/>
    <property type="project" value="UniProtKB-SubCell"/>
</dbReference>
<name>A0A1C3E900_9GAMM</name>
<keyword evidence="4 10" id="KW-0067">ATP-binding</keyword>
<keyword evidence="6 7" id="KW-0472">Membrane</keyword>
<dbReference type="InterPro" id="IPR027417">
    <property type="entry name" value="P-loop_NTPase"/>
</dbReference>
<feature type="transmembrane region" description="Helical" evidence="7">
    <location>
        <begin position="162"/>
        <end position="181"/>
    </location>
</feature>
<keyword evidence="5 7" id="KW-1133">Transmembrane helix</keyword>
<dbReference type="Pfam" id="PF00664">
    <property type="entry name" value="ABC_membrane"/>
    <property type="match status" value="1"/>
</dbReference>
<evidence type="ECO:0000256" key="6">
    <source>
        <dbReference type="ARBA" id="ARBA00023136"/>
    </source>
</evidence>
<dbReference type="GO" id="GO:0015421">
    <property type="term" value="F:ABC-type oligopeptide transporter activity"/>
    <property type="evidence" value="ECO:0007669"/>
    <property type="project" value="TreeGrafter"/>
</dbReference>
<evidence type="ECO:0000313" key="10">
    <source>
        <dbReference type="EMBL" id="ODA29704.1"/>
    </source>
</evidence>
<comment type="subcellular location">
    <subcellularLocation>
        <location evidence="1">Cell membrane</location>
        <topology evidence="1">Multi-pass membrane protein</topology>
    </subcellularLocation>
</comment>
<dbReference type="Proteomes" id="UP000094936">
    <property type="component" value="Unassembled WGS sequence"/>
</dbReference>
<dbReference type="PANTHER" id="PTHR43394">
    <property type="entry name" value="ATP-DEPENDENT PERMEASE MDL1, MITOCHONDRIAL"/>
    <property type="match status" value="1"/>
</dbReference>
<feature type="domain" description="ABC transmembrane type-1" evidence="9">
    <location>
        <begin position="22"/>
        <end position="306"/>
    </location>
</feature>
<evidence type="ECO:0000259" key="8">
    <source>
        <dbReference type="PROSITE" id="PS50893"/>
    </source>
</evidence>
<feature type="transmembrane region" description="Helical" evidence="7">
    <location>
        <begin position="246"/>
        <end position="268"/>
    </location>
</feature>
<evidence type="ECO:0000259" key="9">
    <source>
        <dbReference type="PROSITE" id="PS50929"/>
    </source>
</evidence>
<evidence type="ECO:0000256" key="1">
    <source>
        <dbReference type="ARBA" id="ARBA00004651"/>
    </source>
</evidence>
<dbReference type="InterPro" id="IPR003593">
    <property type="entry name" value="AAA+_ATPase"/>
</dbReference>
<feature type="domain" description="ABC transporter" evidence="8">
    <location>
        <begin position="337"/>
        <end position="570"/>
    </location>
</feature>
<keyword evidence="11" id="KW-1185">Reference proteome</keyword>
<dbReference type="SMART" id="SM00382">
    <property type="entry name" value="AAA"/>
    <property type="match status" value="1"/>
</dbReference>
<feature type="transmembrane region" description="Helical" evidence="7">
    <location>
        <begin position="58"/>
        <end position="79"/>
    </location>
</feature>
<dbReference type="Gene3D" id="3.40.50.300">
    <property type="entry name" value="P-loop containing nucleotide triphosphate hydrolases"/>
    <property type="match status" value="1"/>
</dbReference>
<dbReference type="SUPFAM" id="SSF52540">
    <property type="entry name" value="P-loop containing nucleoside triphosphate hydrolases"/>
    <property type="match status" value="1"/>
</dbReference>
<dbReference type="InterPro" id="IPR003439">
    <property type="entry name" value="ABC_transporter-like_ATP-bd"/>
</dbReference>
<comment type="caution">
    <text evidence="10">The sequence shown here is derived from an EMBL/GenBank/DDBJ whole genome shotgun (WGS) entry which is preliminary data.</text>
</comment>
<dbReference type="PANTHER" id="PTHR43394:SF1">
    <property type="entry name" value="ATP-BINDING CASSETTE SUB-FAMILY B MEMBER 10, MITOCHONDRIAL"/>
    <property type="match status" value="1"/>
</dbReference>
<evidence type="ECO:0000256" key="4">
    <source>
        <dbReference type="ARBA" id="ARBA00022840"/>
    </source>
</evidence>
<dbReference type="InterPro" id="IPR036640">
    <property type="entry name" value="ABC1_TM_sf"/>
</dbReference>
<evidence type="ECO:0000256" key="7">
    <source>
        <dbReference type="SAM" id="Phobius"/>
    </source>
</evidence>
<evidence type="ECO:0000256" key="2">
    <source>
        <dbReference type="ARBA" id="ARBA00022692"/>
    </source>
</evidence>
<dbReference type="PROSITE" id="PS00211">
    <property type="entry name" value="ABC_TRANSPORTER_1"/>
    <property type="match status" value="1"/>
</dbReference>
<evidence type="ECO:0000256" key="3">
    <source>
        <dbReference type="ARBA" id="ARBA00022741"/>
    </source>
</evidence>
<keyword evidence="2 7" id="KW-0812">Transmembrane</keyword>
<dbReference type="AlphaFoldDB" id="A0A1C3E900"/>
<proteinExistence type="predicted"/>
<dbReference type="GO" id="GO:0005524">
    <property type="term" value="F:ATP binding"/>
    <property type="evidence" value="ECO:0007669"/>
    <property type="project" value="UniProtKB-KW"/>
</dbReference>
<dbReference type="PROSITE" id="PS50929">
    <property type="entry name" value="ABC_TM1F"/>
    <property type="match status" value="1"/>
</dbReference>
<gene>
    <name evidence="10" type="ORF">A8L45_21845</name>
</gene>
<keyword evidence="3" id="KW-0547">Nucleotide-binding</keyword>
<dbReference type="InterPro" id="IPR039421">
    <property type="entry name" value="Type_1_exporter"/>
</dbReference>
<reference evidence="10 11" key="1">
    <citation type="submission" date="2016-05" db="EMBL/GenBank/DDBJ databases">
        <title>Genomic Taxonomy of the Vibrionaceae.</title>
        <authorList>
            <person name="Gomez-Gil B."/>
            <person name="Enciso-Ibarra J."/>
        </authorList>
    </citation>
    <scope>NUCLEOTIDE SEQUENCE [LARGE SCALE GENOMIC DNA]</scope>
    <source>
        <strain evidence="10 11">CAIM 1920</strain>
    </source>
</reference>